<evidence type="ECO:0000313" key="4">
    <source>
        <dbReference type="EMBL" id="ABS04450.1"/>
    </source>
</evidence>
<dbReference type="EMBL" id="CP000750">
    <property type="protein sequence ID" value="ABS04450.1"/>
    <property type="molecule type" value="Genomic_DNA"/>
</dbReference>
<dbReference type="STRING" id="266940.Krad_2986"/>
<protein>
    <recommendedName>
        <fullName evidence="3">DUF6458 domain-containing protein</fullName>
    </recommendedName>
</protein>
<name>A6WCB1_KINRD</name>
<accession>A6WCB1</accession>
<dbReference type="KEGG" id="kra:Krad_2986"/>
<evidence type="ECO:0000259" key="3">
    <source>
        <dbReference type="Pfam" id="PF20059"/>
    </source>
</evidence>
<evidence type="ECO:0000256" key="2">
    <source>
        <dbReference type="SAM" id="Phobius"/>
    </source>
</evidence>
<feature type="domain" description="DUF6458" evidence="3">
    <location>
        <begin position="36"/>
        <end position="92"/>
    </location>
</feature>
<keyword evidence="2" id="KW-0812">Transmembrane</keyword>
<dbReference type="Proteomes" id="UP000001116">
    <property type="component" value="Chromosome"/>
</dbReference>
<proteinExistence type="predicted"/>
<dbReference type="HOGENOM" id="CLU_1956671_0_0_11"/>
<dbReference type="InterPro" id="IPR045597">
    <property type="entry name" value="DUF6458"/>
</dbReference>
<evidence type="ECO:0000256" key="1">
    <source>
        <dbReference type="SAM" id="MobiDB-lite"/>
    </source>
</evidence>
<feature type="region of interest" description="Disordered" evidence="1">
    <location>
        <begin position="1"/>
        <end position="20"/>
    </location>
</feature>
<feature type="region of interest" description="Disordered" evidence="1">
    <location>
        <begin position="90"/>
        <end position="128"/>
    </location>
</feature>
<reference evidence="5" key="1">
    <citation type="journal article" date="2008" name="PLoS ONE">
        <title>Survival in nuclear waste, extreme resistance, and potential applications gleaned from the genome sequence of Kineococcus radiotolerans SRS30216.</title>
        <authorList>
            <person name="Bagwell C.E."/>
            <person name="Bhat S."/>
            <person name="Hawkins G.M."/>
            <person name="Smith B.W."/>
            <person name="Biswas T."/>
            <person name="Hoover T.R."/>
            <person name="Saunders E."/>
            <person name="Han C.S."/>
            <person name="Tsodikov O.V."/>
            <person name="Shimkets L.J."/>
        </authorList>
    </citation>
    <scope>NUCLEOTIDE SEQUENCE [LARGE SCALE GENOMIC DNA]</scope>
    <source>
        <strain evidence="5">ATCC BAA-149 / DSM 14245 / SRS30216</strain>
    </source>
</reference>
<organism evidence="4 5">
    <name type="scientific">Kineococcus radiotolerans (strain ATCC BAA-149 / DSM 14245 / SRS30216)</name>
    <dbReference type="NCBI Taxonomy" id="266940"/>
    <lineage>
        <taxon>Bacteria</taxon>
        <taxon>Bacillati</taxon>
        <taxon>Actinomycetota</taxon>
        <taxon>Actinomycetes</taxon>
        <taxon>Kineosporiales</taxon>
        <taxon>Kineosporiaceae</taxon>
        <taxon>Kineococcus</taxon>
    </lineage>
</organism>
<keyword evidence="5" id="KW-1185">Reference proteome</keyword>
<keyword evidence="2" id="KW-0472">Membrane</keyword>
<dbReference type="Pfam" id="PF20059">
    <property type="entry name" value="DUF6458"/>
    <property type="match status" value="1"/>
</dbReference>
<feature type="transmembrane region" description="Helical" evidence="2">
    <location>
        <begin position="62"/>
        <end position="81"/>
    </location>
</feature>
<dbReference type="AlphaFoldDB" id="A6WCB1"/>
<evidence type="ECO:0000313" key="5">
    <source>
        <dbReference type="Proteomes" id="UP000001116"/>
    </source>
</evidence>
<gene>
    <name evidence="4" type="ordered locus">Krad_2986</name>
</gene>
<keyword evidence="2" id="KW-1133">Transmembrane helix</keyword>
<sequence>MLPRPPAGGPGCGGRVSGARPRRAGAEAGAVRMGNSCCLLTIGAILAFAVHVEVEVVDVAMVGRILMLVAVAGALVELAVVRPRARAARAVAEQRPAPARPAPRAPQASWSPWDTRAFTPLPRSDRES</sequence>
<feature type="transmembrane region" description="Helical" evidence="2">
    <location>
        <begin position="30"/>
        <end position="50"/>
    </location>
</feature>